<feature type="signal peptide" evidence="3">
    <location>
        <begin position="1"/>
        <end position="30"/>
    </location>
</feature>
<comment type="caution">
    <text evidence="6">The sequence shown here is derived from an EMBL/GenBank/DDBJ whole genome shotgun (WGS) entry which is preliminary data.</text>
</comment>
<evidence type="ECO:0000313" key="6">
    <source>
        <dbReference type="EMBL" id="MBY8338268.1"/>
    </source>
</evidence>
<dbReference type="PANTHER" id="PTHR34183">
    <property type="entry name" value="ENDOLYTIC PEPTIDOGLYCAN TRANSGLYCOSYLASE RLPA"/>
    <property type="match status" value="1"/>
</dbReference>
<comment type="similarity">
    <text evidence="3 4">Belongs to the RlpA family.</text>
</comment>
<dbReference type="EMBL" id="JAHWXP010000004">
    <property type="protein sequence ID" value="MBY8338268.1"/>
    <property type="molecule type" value="Genomic_DNA"/>
</dbReference>
<evidence type="ECO:0000256" key="4">
    <source>
        <dbReference type="RuleBase" id="RU003495"/>
    </source>
</evidence>
<gene>
    <name evidence="3" type="primary">rlpA</name>
    <name evidence="6" type="ORF">KYN89_14560</name>
</gene>
<evidence type="ECO:0000256" key="2">
    <source>
        <dbReference type="ARBA" id="ARBA00023316"/>
    </source>
</evidence>
<protein>
    <recommendedName>
        <fullName evidence="3">Endolytic peptidoglycan transglycosylase RlpA</fullName>
        <ecNumber evidence="3">4.2.2.-</ecNumber>
    </recommendedName>
</protein>
<dbReference type="PANTHER" id="PTHR34183:SF1">
    <property type="entry name" value="ENDOLYTIC PEPTIDOGLYCAN TRANSGLYCOSYLASE RLPA"/>
    <property type="match status" value="1"/>
</dbReference>
<comment type="function">
    <text evidence="3">Lytic transglycosylase with a strong preference for naked glycan strands that lack stem peptides.</text>
</comment>
<organism evidence="6 7">
    <name type="scientific">Alteriqipengyuania abyssalis</name>
    <dbReference type="NCBI Taxonomy" id="2860200"/>
    <lineage>
        <taxon>Bacteria</taxon>
        <taxon>Pseudomonadati</taxon>
        <taxon>Pseudomonadota</taxon>
        <taxon>Alphaproteobacteria</taxon>
        <taxon>Sphingomonadales</taxon>
        <taxon>Erythrobacteraceae</taxon>
        <taxon>Alteriqipengyuania</taxon>
    </lineage>
</organism>
<evidence type="ECO:0000256" key="3">
    <source>
        <dbReference type="HAMAP-Rule" id="MF_02071"/>
    </source>
</evidence>
<dbReference type="SUPFAM" id="SSF50685">
    <property type="entry name" value="Barwin-like endoglucanases"/>
    <property type="match status" value="1"/>
</dbReference>
<keyword evidence="3" id="KW-0732">Signal</keyword>
<keyword evidence="1 3" id="KW-0456">Lyase</keyword>
<name>A0ABS7PGR7_9SPHN</name>
<keyword evidence="7" id="KW-1185">Reference proteome</keyword>
<feature type="domain" description="RlpA-like protein double-psi beta-barrel" evidence="5">
    <location>
        <begin position="103"/>
        <end position="189"/>
    </location>
</feature>
<reference evidence="6 7" key="1">
    <citation type="submission" date="2021-07" db="EMBL/GenBank/DDBJ databases">
        <title>Alteriqipengyuania abyssalis NZ-12B nov, sp.nov isolated from deep sea sponge in pacific ocean.</title>
        <authorList>
            <person name="Tareen S."/>
            <person name="Wink J."/>
        </authorList>
    </citation>
    <scope>NUCLEOTIDE SEQUENCE [LARGE SCALE GENOMIC DNA]</scope>
    <source>
        <strain evidence="6 7">NZ-12B</strain>
    </source>
</reference>
<dbReference type="CDD" id="cd22268">
    <property type="entry name" value="DPBB_RlpA-like"/>
    <property type="match status" value="1"/>
</dbReference>
<dbReference type="Gene3D" id="2.40.40.10">
    <property type="entry name" value="RlpA-like domain"/>
    <property type="match status" value="1"/>
</dbReference>
<dbReference type="InterPro" id="IPR009009">
    <property type="entry name" value="RlpA-like_DPBB"/>
</dbReference>
<proteinExistence type="inferred from homology"/>
<dbReference type="HAMAP" id="MF_02071">
    <property type="entry name" value="RlpA"/>
    <property type="match status" value="1"/>
</dbReference>
<evidence type="ECO:0000259" key="5">
    <source>
        <dbReference type="Pfam" id="PF03330"/>
    </source>
</evidence>
<dbReference type="InterPro" id="IPR034718">
    <property type="entry name" value="RlpA"/>
</dbReference>
<sequence precursor="true">MDGNKKTLRRAALPTLALAVLALPLAGAGAQDAPGQQPLVADLSAEARPVSLTDERVPAADQFDASFARFDVAPPMPVASARAVDLDQIDPPIEAEPAVWRSGVASYYGARFNGRPTASGERFDMNAFTAAHKTLPFGTRVRVTNPRTGKSVVVRINDRGPYAHGREIDVSRAAAVELGLVQRGHGTVELALID</sequence>
<dbReference type="Proteomes" id="UP000759298">
    <property type="component" value="Unassembled WGS sequence"/>
</dbReference>
<dbReference type="InterPro" id="IPR036908">
    <property type="entry name" value="RlpA-like_sf"/>
</dbReference>
<dbReference type="EC" id="4.2.2.-" evidence="3"/>
<evidence type="ECO:0000256" key="1">
    <source>
        <dbReference type="ARBA" id="ARBA00023239"/>
    </source>
</evidence>
<accession>A0ABS7PGR7</accession>
<dbReference type="Pfam" id="PF03330">
    <property type="entry name" value="DPBB_1"/>
    <property type="match status" value="1"/>
</dbReference>
<dbReference type="NCBIfam" id="TIGR00413">
    <property type="entry name" value="rlpA"/>
    <property type="match status" value="1"/>
</dbReference>
<dbReference type="RefSeq" id="WP_222825746.1">
    <property type="nucleotide sequence ID" value="NZ_JAHWXP010000004.1"/>
</dbReference>
<dbReference type="InterPro" id="IPR012997">
    <property type="entry name" value="RplA"/>
</dbReference>
<evidence type="ECO:0000313" key="7">
    <source>
        <dbReference type="Proteomes" id="UP000759298"/>
    </source>
</evidence>
<feature type="chain" id="PRO_5044912042" description="Endolytic peptidoglycan transglycosylase RlpA" evidence="3">
    <location>
        <begin position="31"/>
        <end position="194"/>
    </location>
</feature>
<keyword evidence="2 3" id="KW-0961">Cell wall biogenesis/degradation</keyword>